<keyword evidence="1" id="KW-0472">Membrane</keyword>
<name>A0A1H5RUC8_XYLRU</name>
<evidence type="ECO:0000313" key="3">
    <source>
        <dbReference type="EMBL" id="SEF41111.1"/>
    </source>
</evidence>
<evidence type="ECO:0000259" key="2">
    <source>
        <dbReference type="Pfam" id="PF14905"/>
    </source>
</evidence>
<dbReference type="AlphaFoldDB" id="A0A1H5RUC8"/>
<keyword evidence="1" id="KW-0812">Transmembrane</keyword>
<reference evidence="3 4" key="1">
    <citation type="submission" date="2016-10" db="EMBL/GenBank/DDBJ databases">
        <authorList>
            <person name="de Groot N.N."/>
        </authorList>
    </citation>
    <scope>NUCLEOTIDE SEQUENCE [LARGE SCALE GENOMIC DNA]</scope>
    <source>
        <strain evidence="3 4">AR32</strain>
    </source>
</reference>
<gene>
    <name evidence="3" type="ORF">SAMN05216354_0296</name>
</gene>
<accession>A0A1H5RUC8</accession>
<organism evidence="3 4">
    <name type="scientific">Xylanibacter ruminicola</name>
    <name type="common">Prevotella ruminicola</name>
    <dbReference type="NCBI Taxonomy" id="839"/>
    <lineage>
        <taxon>Bacteria</taxon>
        <taxon>Pseudomonadati</taxon>
        <taxon>Bacteroidota</taxon>
        <taxon>Bacteroidia</taxon>
        <taxon>Bacteroidales</taxon>
        <taxon>Prevotellaceae</taxon>
        <taxon>Xylanibacter</taxon>
    </lineage>
</organism>
<dbReference type="Pfam" id="PF14905">
    <property type="entry name" value="OMP_b-brl_3"/>
    <property type="match status" value="1"/>
</dbReference>
<evidence type="ECO:0000313" key="4">
    <source>
        <dbReference type="Proteomes" id="UP000236735"/>
    </source>
</evidence>
<dbReference type="Proteomes" id="UP000236735">
    <property type="component" value="Unassembled WGS sequence"/>
</dbReference>
<feature type="transmembrane region" description="Helical" evidence="1">
    <location>
        <begin position="50"/>
        <end position="78"/>
    </location>
</feature>
<sequence>MLLYFTKYAVQFMKSTFSSSDSPYNVHFSSFSYHLMNSKQVFMKRGLSDLFFLIFLLTFATMKRIMNIFFLTVGVAVASFGQTPSEKPGNSLVDTTFQLKGITVQGRLPMRVNENGALHYSGQQLMADRPIRHALDMLDEIPTLQKSGTAYTIVGATSFSILVNGKKSGMNQEQLLSYLSSLSPNRVASIDVYYNTPRRFGVRGASVNITLTKEHSNSLKLNGDVNASLSQATYTGANGGLNLALSSPKWSANMGYAGTYDKSATHMNLNALHPLAGHTYDVAQTDHHTFKSLDNSLYADADITLGEHTSISLSYVLQHDHPKSNATAATTINAAPILSDTHTKSPSWLHNLEASLSHHDFEIGASATFYNEKEHQDLTDSQQSSLDCSYKQQVSKLSLFVDHKISLMGGHINYGIRGNIATTTIHKEFLSSQGFTGESFKFEQKEQTGSAYVGYRHSLGKKGFINLSLESEYFHSSYSKDGVPATTLWQEWQLYPSLTLVYRPRTARVIQFTFNSEKRYPTYWTTAANRTYINTYCVNDGNTSLKPYVKYSLNLNYIIQSKYILGVFAESSPHRFTQSMTLSDKELCAIYKYFNMRHDYRYGLMAVLPIDWTRQFQSRLTTMVFDMHQSGQLDATSFSKRKVASMLRLNNNLSLFQKKLLLELSCWYQFPAIQGCYDIQEMYSVSAGITWIPPVEGLSLTFHGEDIFDTYRTKTKCHIGQTSYAFTNHVDMQAFSLTVRYTFNGYKTHKQKSVDTSRFGK</sequence>
<feature type="domain" description="Outer membrane protein beta-barrel" evidence="2">
    <location>
        <begin position="359"/>
        <end position="741"/>
    </location>
</feature>
<proteinExistence type="predicted"/>
<dbReference type="InterPro" id="IPR041700">
    <property type="entry name" value="OMP_b-brl_3"/>
</dbReference>
<protein>
    <submittedName>
        <fullName evidence="3">Outer membrane protein beta-barrel family protein</fullName>
    </submittedName>
</protein>
<keyword evidence="1" id="KW-1133">Transmembrane helix</keyword>
<dbReference type="EMBL" id="FNUV01000001">
    <property type="protein sequence ID" value="SEF41111.1"/>
    <property type="molecule type" value="Genomic_DNA"/>
</dbReference>
<evidence type="ECO:0000256" key="1">
    <source>
        <dbReference type="SAM" id="Phobius"/>
    </source>
</evidence>
<dbReference type="SUPFAM" id="SSF56935">
    <property type="entry name" value="Porins"/>
    <property type="match status" value="1"/>
</dbReference>